<keyword evidence="2 7" id="KW-0121">Carboxypeptidase</keyword>
<evidence type="ECO:0000256" key="3">
    <source>
        <dbReference type="ARBA" id="ARBA00022670"/>
    </source>
</evidence>
<gene>
    <name evidence="8" type="primary">Contig2673.g2866</name>
    <name evidence="8" type="ORF">STYLEM_6075</name>
</gene>
<organism evidence="8 9">
    <name type="scientific">Stylonychia lemnae</name>
    <name type="common">Ciliate</name>
    <dbReference type="NCBI Taxonomy" id="5949"/>
    <lineage>
        <taxon>Eukaryota</taxon>
        <taxon>Sar</taxon>
        <taxon>Alveolata</taxon>
        <taxon>Ciliophora</taxon>
        <taxon>Intramacronucleata</taxon>
        <taxon>Spirotrichea</taxon>
        <taxon>Stichotrichia</taxon>
        <taxon>Sporadotrichida</taxon>
        <taxon>Oxytrichidae</taxon>
        <taxon>Stylonychinae</taxon>
        <taxon>Stylonychia</taxon>
    </lineage>
</organism>
<name>A0A078A8J2_STYLE</name>
<evidence type="ECO:0000256" key="2">
    <source>
        <dbReference type="ARBA" id="ARBA00022645"/>
    </source>
</evidence>
<feature type="signal peptide" evidence="7">
    <location>
        <begin position="1"/>
        <end position="20"/>
    </location>
</feature>
<keyword evidence="9" id="KW-1185">Reference proteome</keyword>
<dbReference type="Proteomes" id="UP000039865">
    <property type="component" value="Unassembled WGS sequence"/>
</dbReference>
<protein>
    <recommendedName>
        <fullName evidence="7">Carboxypeptidase</fullName>
        <ecNumber evidence="7">3.4.16.-</ecNumber>
    </recommendedName>
</protein>
<dbReference type="PANTHER" id="PTHR11802:SF113">
    <property type="entry name" value="SERINE CARBOXYPEPTIDASE CTSA-4.1"/>
    <property type="match status" value="1"/>
</dbReference>
<dbReference type="SUPFAM" id="SSF53474">
    <property type="entry name" value="alpha/beta-Hydrolases"/>
    <property type="match status" value="1"/>
</dbReference>
<dbReference type="InterPro" id="IPR001563">
    <property type="entry name" value="Peptidase_S10"/>
</dbReference>
<evidence type="ECO:0000313" key="8">
    <source>
        <dbReference type="EMBL" id="CDW77106.1"/>
    </source>
</evidence>
<reference evidence="8 9" key="1">
    <citation type="submission" date="2014-06" db="EMBL/GenBank/DDBJ databases">
        <authorList>
            <person name="Swart Estienne"/>
        </authorList>
    </citation>
    <scope>NUCLEOTIDE SEQUENCE [LARGE SCALE GENOMIC DNA]</scope>
    <source>
        <strain evidence="8 9">130c</strain>
    </source>
</reference>
<dbReference type="InParanoid" id="A0A078A8J2"/>
<comment type="similarity">
    <text evidence="1 7">Belongs to the peptidase S10 family.</text>
</comment>
<accession>A0A078A8J2</accession>
<evidence type="ECO:0000313" key="9">
    <source>
        <dbReference type="Proteomes" id="UP000039865"/>
    </source>
</evidence>
<dbReference type="AlphaFoldDB" id="A0A078A8J2"/>
<dbReference type="PANTHER" id="PTHR11802">
    <property type="entry name" value="SERINE PROTEASE FAMILY S10 SERINE CARBOXYPEPTIDASE"/>
    <property type="match status" value="1"/>
</dbReference>
<evidence type="ECO:0000256" key="7">
    <source>
        <dbReference type="RuleBase" id="RU361156"/>
    </source>
</evidence>
<dbReference type="Gene3D" id="3.40.50.1820">
    <property type="entry name" value="alpha/beta hydrolase"/>
    <property type="match status" value="1"/>
</dbReference>
<feature type="chain" id="PRO_5006512641" description="Carboxypeptidase" evidence="7">
    <location>
        <begin position="21"/>
        <end position="460"/>
    </location>
</feature>
<dbReference type="InterPro" id="IPR029058">
    <property type="entry name" value="AB_hydrolase_fold"/>
</dbReference>
<sequence length="460" mass="52685">MKAIILIATTILLGAQLAQSKLEGKPFINDTFISDYINVDSKDQLFFMLFLSRNNPDKDPLVIWLQGGPGCSSEFGMFTENGPYTVKFDRLKNPSIETTYNNYSWNNFSNVLYLDQPLGTGFSYPTNEFSYRFTERQLSDDFYAFLLGFLEKYPDFNNRPIYLAGESYAGHYIPLFTKRLYEEQNPYINLAGIAIGNGWVDPFYQYPAYNTFALENKLVNKPKSLLIEFGMNLCQFMMLMEFPLVSALMCDASQMIILGNPIYPNFNIYDIREECNFPSMCYGEDGLEFYVQGKKFRSMVNNTKHGQWVGCNSAVHFALTLNNQNNYGVYLKNSLNAGLPVLIYSGDKDFICNWRGGEAWTQALTWDHQDDFNSKHLSDWGQNLKLESNNKTQGGQVKSYENFTFFRIYDAGHMVPTDQPEVAFNMMKEFIAKGKLDSVIDNQANQSLKSSVNSESIMLQ</sequence>
<dbReference type="OMA" id="WTFMQIF"/>
<evidence type="ECO:0000256" key="4">
    <source>
        <dbReference type="ARBA" id="ARBA00022729"/>
    </source>
</evidence>
<dbReference type="EMBL" id="CCKQ01005846">
    <property type="protein sequence ID" value="CDW77106.1"/>
    <property type="molecule type" value="Genomic_DNA"/>
</dbReference>
<dbReference type="Pfam" id="PF00450">
    <property type="entry name" value="Peptidase_S10"/>
    <property type="match status" value="1"/>
</dbReference>
<dbReference type="GO" id="GO:0006508">
    <property type="term" value="P:proteolysis"/>
    <property type="evidence" value="ECO:0007669"/>
    <property type="project" value="UniProtKB-KW"/>
</dbReference>
<dbReference type="PROSITE" id="PS00131">
    <property type="entry name" value="CARBOXYPEPT_SER_SER"/>
    <property type="match status" value="1"/>
</dbReference>
<dbReference type="GO" id="GO:0004185">
    <property type="term" value="F:serine-type carboxypeptidase activity"/>
    <property type="evidence" value="ECO:0007669"/>
    <property type="project" value="UniProtKB-UniRule"/>
</dbReference>
<evidence type="ECO:0000256" key="6">
    <source>
        <dbReference type="ARBA" id="ARBA00023180"/>
    </source>
</evidence>
<proteinExistence type="inferred from homology"/>
<dbReference type="PRINTS" id="PR00724">
    <property type="entry name" value="CRBOXYPTASEC"/>
</dbReference>
<dbReference type="OrthoDB" id="443318at2759"/>
<evidence type="ECO:0000256" key="1">
    <source>
        <dbReference type="ARBA" id="ARBA00009431"/>
    </source>
</evidence>
<keyword evidence="4 7" id="KW-0732">Signal</keyword>
<keyword evidence="6" id="KW-0325">Glycoprotein</keyword>
<dbReference type="InterPro" id="IPR018202">
    <property type="entry name" value="Ser_caboxypep_ser_AS"/>
</dbReference>
<keyword evidence="3 7" id="KW-0645">Protease</keyword>
<keyword evidence="5 7" id="KW-0378">Hydrolase</keyword>
<evidence type="ECO:0000256" key="5">
    <source>
        <dbReference type="ARBA" id="ARBA00022801"/>
    </source>
</evidence>
<dbReference type="EC" id="3.4.16.-" evidence="7"/>